<accession>A0A5C6RM66</accession>
<proteinExistence type="inferred from homology"/>
<evidence type="ECO:0000313" key="4">
    <source>
        <dbReference type="Proteomes" id="UP000321580"/>
    </source>
</evidence>
<dbReference type="InterPro" id="IPR023074">
    <property type="entry name" value="HMG_CoA_Rdtase_cat_sf"/>
</dbReference>
<gene>
    <name evidence="3" type="ORF">FRY97_09790</name>
</gene>
<protein>
    <submittedName>
        <fullName evidence="3">Hydroxymethylglutaryl-CoA reductase</fullName>
    </submittedName>
</protein>
<dbReference type="AlphaFoldDB" id="A0A5C6RM66"/>
<dbReference type="PANTHER" id="PTHR10572">
    <property type="entry name" value="3-HYDROXY-3-METHYLGLUTARYL-COENZYME A REDUCTASE"/>
    <property type="match status" value="1"/>
</dbReference>
<dbReference type="InterPro" id="IPR009029">
    <property type="entry name" value="HMG_CoA_Rdtase_sub-bd_dom_sf"/>
</dbReference>
<keyword evidence="4" id="KW-1185">Reference proteome</keyword>
<dbReference type="InterPro" id="IPR009023">
    <property type="entry name" value="HMG_CoA_Rdtase_NAD(P)-bd_sf"/>
</dbReference>
<dbReference type="RefSeq" id="WP_147167389.1">
    <property type="nucleotide sequence ID" value="NZ_VOOR01000017.1"/>
</dbReference>
<dbReference type="EMBL" id="VOOR01000017">
    <property type="protein sequence ID" value="TXB63317.1"/>
    <property type="molecule type" value="Genomic_DNA"/>
</dbReference>
<dbReference type="SUPFAM" id="SSF56542">
    <property type="entry name" value="Substrate-binding domain of HMG-CoA reductase"/>
    <property type="match status" value="1"/>
</dbReference>
<dbReference type="Proteomes" id="UP000321580">
    <property type="component" value="Unassembled WGS sequence"/>
</dbReference>
<dbReference type="Gene3D" id="3.90.770.10">
    <property type="entry name" value="3-hydroxy-3-methylglutaryl-coenzyme A Reductase, Chain A, domain 2"/>
    <property type="match status" value="2"/>
</dbReference>
<sequence>MQDNIITGFSRFTKEEKLNWVAARFLPDAQSDAEALRSFWHTDEGQQRILDGFSENTISNYPLPFGIAPNFLIDGRVYAVPMVIEESSVVAAASSAAKFWLSRGGFRTEVLDTEKIGQVHFSWQGDVALLRQHLPALKAQLLADAAHLTANMEKRGGGVKGIELIDLTGQEPDYYQLRVAFETCDSMGANFINSVLEEFGQGLQRYLKASPDFQGSSARAEIIMAILSNYTPDCVVRATVSCEVETLKGVCPDMAPEEFAGKFAKAVRIARLDPYRATTHNKGIFNGIDAVVLATANDFRAIEACGHAYAARDGQYRSLSQCTVEDGAFTFWLDLPLAVGTVGGLTRLHPVARRALDILGQPSARELMSIIAATGLAQNFAAVRSLVTTGIQKGHMKMHLMNMLNHLQATSEEQQSAIAHFEDKVVSFTAVRDFLERGGKHLAS</sequence>
<dbReference type="GO" id="GO:0015936">
    <property type="term" value="P:coenzyme A metabolic process"/>
    <property type="evidence" value="ECO:0007669"/>
    <property type="project" value="InterPro"/>
</dbReference>
<dbReference type="OrthoDB" id="9764892at2"/>
<comment type="similarity">
    <text evidence="1">Belongs to the HMG-CoA reductase family.</text>
</comment>
<dbReference type="InterPro" id="IPR023076">
    <property type="entry name" value="HMG_CoA_Rdtase_CS"/>
</dbReference>
<dbReference type="CDD" id="cd00644">
    <property type="entry name" value="HMG-CoA_reductase_classII"/>
    <property type="match status" value="1"/>
</dbReference>
<dbReference type="SUPFAM" id="SSF55035">
    <property type="entry name" value="NAD-binding domain of HMG-CoA reductase"/>
    <property type="match status" value="1"/>
</dbReference>
<dbReference type="InterPro" id="IPR004553">
    <property type="entry name" value="HMG_CoA_Rdtase_bac-typ"/>
</dbReference>
<reference evidence="3 4" key="1">
    <citation type="submission" date="2019-08" db="EMBL/GenBank/DDBJ databases">
        <title>Genome of Phaeodactylibacter luteus.</title>
        <authorList>
            <person name="Bowman J.P."/>
        </authorList>
    </citation>
    <scope>NUCLEOTIDE SEQUENCE [LARGE SCALE GENOMIC DNA]</scope>
    <source>
        <strain evidence="3 4">KCTC 42180</strain>
    </source>
</reference>
<dbReference type="GO" id="GO:0004420">
    <property type="term" value="F:hydroxymethylglutaryl-CoA reductase (NADPH) activity"/>
    <property type="evidence" value="ECO:0007669"/>
    <property type="project" value="InterPro"/>
</dbReference>
<dbReference type="PROSITE" id="PS00066">
    <property type="entry name" value="HMG_COA_REDUCTASE_1"/>
    <property type="match status" value="1"/>
</dbReference>
<keyword evidence="2" id="KW-0560">Oxidoreductase</keyword>
<dbReference type="PRINTS" id="PR00071">
    <property type="entry name" value="HMGCOARDTASE"/>
</dbReference>
<name>A0A5C6RM66_9BACT</name>
<dbReference type="PANTHER" id="PTHR10572:SF24">
    <property type="entry name" value="3-HYDROXY-3-METHYLGLUTARYL-COENZYME A REDUCTASE"/>
    <property type="match status" value="1"/>
</dbReference>
<evidence type="ECO:0000256" key="2">
    <source>
        <dbReference type="ARBA" id="ARBA00023002"/>
    </source>
</evidence>
<organism evidence="3 4">
    <name type="scientific">Phaeodactylibacter luteus</name>
    <dbReference type="NCBI Taxonomy" id="1564516"/>
    <lineage>
        <taxon>Bacteria</taxon>
        <taxon>Pseudomonadati</taxon>
        <taxon>Bacteroidota</taxon>
        <taxon>Saprospiria</taxon>
        <taxon>Saprospirales</taxon>
        <taxon>Haliscomenobacteraceae</taxon>
        <taxon>Phaeodactylibacter</taxon>
    </lineage>
</organism>
<comment type="caution">
    <text evidence="3">The sequence shown here is derived from an EMBL/GenBank/DDBJ whole genome shotgun (WGS) entry which is preliminary data.</text>
</comment>
<evidence type="ECO:0000313" key="3">
    <source>
        <dbReference type="EMBL" id="TXB63317.1"/>
    </source>
</evidence>
<dbReference type="PROSITE" id="PS50065">
    <property type="entry name" value="HMG_COA_REDUCTASE_4"/>
    <property type="match status" value="1"/>
</dbReference>
<dbReference type="InterPro" id="IPR002202">
    <property type="entry name" value="HMG_CoA_Rdtase"/>
</dbReference>
<evidence type="ECO:0000256" key="1">
    <source>
        <dbReference type="ARBA" id="ARBA00007661"/>
    </source>
</evidence>
<dbReference type="Pfam" id="PF00368">
    <property type="entry name" value="HMG-CoA_red"/>
    <property type="match status" value="1"/>
</dbReference>